<keyword evidence="7 9" id="KW-0010">Activator</keyword>
<evidence type="ECO:0000259" key="11">
    <source>
        <dbReference type="PROSITE" id="PS50110"/>
    </source>
</evidence>
<dbReference type="InterPro" id="IPR036390">
    <property type="entry name" value="WH_DNA-bd_sf"/>
</dbReference>
<keyword evidence="4 9" id="KW-0902">Two-component regulatory system</keyword>
<dbReference type="PROSITE" id="PS50110">
    <property type="entry name" value="RESPONSE_REGULATORY"/>
    <property type="match status" value="1"/>
</dbReference>
<evidence type="ECO:0000313" key="13">
    <source>
        <dbReference type="Proteomes" id="UP001500305"/>
    </source>
</evidence>
<feature type="domain" description="Response regulatory" evidence="11">
    <location>
        <begin position="3"/>
        <end position="119"/>
    </location>
</feature>
<dbReference type="InterPro" id="IPR000835">
    <property type="entry name" value="HTH_MarR-typ"/>
</dbReference>
<keyword evidence="5 9" id="KW-0805">Transcription regulation</keyword>
<sequence>MIATLIVEDDPVASAALTRFVAHVPGFTVVGVAASVTAARAVAAQRRPQLALIDISLPDGNGLELAAELRGGCTGTDVIVVTSRSDLYAVRAAIRSGALHYLVKPVRLAALSQLLRRYQALQRDLAVEGLVSQPQIDRLFGTLHAPAEQLPKGLSEPTLDAVRETLRSGPDLSAAELADRLGVSRPTAGRYLEHLVQSGVAEVELRYGQRGRPQRRYRALG</sequence>
<keyword evidence="6 9" id="KW-0238">DNA-binding</keyword>
<dbReference type="SUPFAM" id="SSF46785">
    <property type="entry name" value="Winged helix' DNA-binding domain"/>
    <property type="match status" value="1"/>
</dbReference>
<organism evidence="12 13">
    <name type="scientific">Kitasatospora cystarginea</name>
    <dbReference type="NCBI Taxonomy" id="58350"/>
    <lineage>
        <taxon>Bacteria</taxon>
        <taxon>Bacillati</taxon>
        <taxon>Actinomycetota</taxon>
        <taxon>Actinomycetes</taxon>
        <taxon>Kitasatosporales</taxon>
        <taxon>Streptomycetaceae</taxon>
        <taxon>Kitasatospora</taxon>
    </lineage>
</organism>
<evidence type="ECO:0000256" key="5">
    <source>
        <dbReference type="ARBA" id="ARBA00023015"/>
    </source>
</evidence>
<evidence type="ECO:0000256" key="10">
    <source>
        <dbReference type="PROSITE-ProRule" id="PRU00169"/>
    </source>
</evidence>
<dbReference type="InterPro" id="IPR051271">
    <property type="entry name" value="2C-system_Tx_regulators"/>
</dbReference>
<evidence type="ECO:0000256" key="9">
    <source>
        <dbReference type="PIRNR" id="PIRNR006171"/>
    </source>
</evidence>
<keyword evidence="13" id="KW-1185">Reference proteome</keyword>
<evidence type="ECO:0000256" key="1">
    <source>
        <dbReference type="ARBA" id="ARBA00004496"/>
    </source>
</evidence>
<dbReference type="Gene3D" id="1.10.10.10">
    <property type="entry name" value="Winged helix-like DNA-binding domain superfamily/Winged helix DNA-binding domain"/>
    <property type="match status" value="1"/>
</dbReference>
<dbReference type="Proteomes" id="UP001500305">
    <property type="component" value="Unassembled WGS sequence"/>
</dbReference>
<dbReference type="InterPro" id="IPR024187">
    <property type="entry name" value="Sig_transdc_resp-reg_cit/mal"/>
</dbReference>
<dbReference type="Pfam" id="PF12802">
    <property type="entry name" value="MarR_2"/>
    <property type="match status" value="1"/>
</dbReference>
<evidence type="ECO:0000256" key="3">
    <source>
        <dbReference type="ARBA" id="ARBA00022553"/>
    </source>
</evidence>
<keyword evidence="8 9" id="KW-0804">Transcription</keyword>
<keyword evidence="3 10" id="KW-0597">Phosphoprotein</keyword>
<dbReference type="PANTHER" id="PTHR45526">
    <property type="entry name" value="TRANSCRIPTIONAL REGULATORY PROTEIN DPIA"/>
    <property type="match status" value="1"/>
</dbReference>
<comment type="caution">
    <text evidence="12">The sequence shown here is derived from an EMBL/GenBank/DDBJ whole genome shotgun (WGS) entry which is preliminary data.</text>
</comment>
<comment type="subcellular location">
    <subcellularLocation>
        <location evidence="1 9">Cytoplasm</location>
    </subcellularLocation>
</comment>
<feature type="modified residue" description="4-aspartylphosphate" evidence="10">
    <location>
        <position position="54"/>
    </location>
</feature>
<gene>
    <name evidence="12" type="ORF">GCM10010430_37430</name>
</gene>
<protein>
    <recommendedName>
        <fullName evidence="9">Transcriptional regulatory protein</fullName>
    </recommendedName>
</protein>
<evidence type="ECO:0000256" key="2">
    <source>
        <dbReference type="ARBA" id="ARBA00022490"/>
    </source>
</evidence>
<dbReference type="EMBL" id="BAAATR010000015">
    <property type="protein sequence ID" value="GAA2251010.1"/>
    <property type="molecule type" value="Genomic_DNA"/>
</dbReference>
<evidence type="ECO:0000256" key="4">
    <source>
        <dbReference type="ARBA" id="ARBA00023012"/>
    </source>
</evidence>
<evidence type="ECO:0000256" key="8">
    <source>
        <dbReference type="ARBA" id="ARBA00023163"/>
    </source>
</evidence>
<dbReference type="SMART" id="SM00448">
    <property type="entry name" value="REC"/>
    <property type="match status" value="1"/>
</dbReference>
<name>A0ABP5R450_9ACTN</name>
<dbReference type="SUPFAM" id="SSF52172">
    <property type="entry name" value="CheY-like"/>
    <property type="match status" value="1"/>
</dbReference>
<dbReference type="InterPro" id="IPR036388">
    <property type="entry name" value="WH-like_DNA-bd_sf"/>
</dbReference>
<evidence type="ECO:0000256" key="7">
    <source>
        <dbReference type="ARBA" id="ARBA00023159"/>
    </source>
</evidence>
<reference evidence="13" key="1">
    <citation type="journal article" date="2019" name="Int. J. Syst. Evol. Microbiol.">
        <title>The Global Catalogue of Microorganisms (GCM) 10K type strain sequencing project: providing services to taxonomists for standard genome sequencing and annotation.</title>
        <authorList>
            <consortium name="The Broad Institute Genomics Platform"/>
            <consortium name="The Broad Institute Genome Sequencing Center for Infectious Disease"/>
            <person name="Wu L."/>
            <person name="Ma J."/>
        </authorList>
    </citation>
    <scope>NUCLEOTIDE SEQUENCE [LARGE SCALE GENOMIC DNA]</scope>
    <source>
        <strain evidence="13">JCM 7356</strain>
    </source>
</reference>
<keyword evidence="2 9" id="KW-0963">Cytoplasm</keyword>
<dbReference type="Pfam" id="PF00072">
    <property type="entry name" value="Response_reg"/>
    <property type="match status" value="1"/>
</dbReference>
<accession>A0ABP5R450</accession>
<dbReference type="RefSeq" id="WP_344637556.1">
    <property type="nucleotide sequence ID" value="NZ_BAAATR010000015.1"/>
</dbReference>
<dbReference type="InterPro" id="IPR011006">
    <property type="entry name" value="CheY-like_superfamily"/>
</dbReference>
<dbReference type="PIRSF" id="PIRSF006171">
    <property type="entry name" value="RR_citrat_malat"/>
    <property type="match status" value="1"/>
</dbReference>
<evidence type="ECO:0000313" key="12">
    <source>
        <dbReference type="EMBL" id="GAA2251010.1"/>
    </source>
</evidence>
<evidence type="ECO:0000256" key="6">
    <source>
        <dbReference type="ARBA" id="ARBA00023125"/>
    </source>
</evidence>
<dbReference type="Gene3D" id="3.40.50.2300">
    <property type="match status" value="1"/>
</dbReference>
<dbReference type="InterPro" id="IPR001789">
    <property type="entry name" value="Sig_transdc_resp-reg_receiver"/>
</dbReference>
<proteinExistence type="predicted"/>
<dbReference type="PANTHER" id="PTHR45526:SF1">
    <property type="entry name" value="TRANSCRIPTIONAL REGULATORY PROTEIN DCUR-RELATED"/>
    <property type="match status" value="1"/>
</dbReference>